<evidence type="ECO:0000256" key="9">
    <source>
        <dbReference type="ARBA" id="ARBA00023136"/>
    </source>
</evidence>
<keyword evidence="9 12" id="KW-0472">Membrane</keyword>
<dbReference type="Pfam" id="PF00560">
    <property type="entry name" value="LRR_1"/>
    <property type="match status" value="2"/>
</dbReference>
<dbReference type="PANTHER" id="PTHR48063:SF112">
    <property type="entry name" value="RECEPTOR LIKE PROTEIN 30-LIKE"/>
    <property type="match status" value="1"/>
</dbReference>
<comment type="subcellular location">
    <subcellularLocation>
        <location evidence="1">Cell membrane</location>
        <topology evidence="1">Single-pass type I membrane protein</topology>
    </subcellularLocation>
</comment>
<gene>
    <name evidence="16" type="ORF">Din_041000</name>
</gene>
<dbReference type="GO" id="GO:0005886">
    <property type="term" value="C:plasma membrane"/>
    <property type="evidence" value="ECO:0007669"/>
    <property type="project" value="UniProtKB-SubCell"/>
</dbReference>
<evidence type="ECO:0000259" key="14">
    <source>
        <dbReference type="Pfam" id="PF08263"/>
    </source>
</evidence>
<evidence type="ECO:0000256" key="13">
    <source>
        <dbReference type="SAM" id="SignalP"/>
    </source>
</evidence>
<dbReference type="PANTHER" id="PTHR48063">
    <property type="entry name" value="LRR RECEPTOR-LIKE KINASE"/>
    <property type="match status" value="1"/>
</dbReference>
<keyword evidence="6 13" id="KW-0732">Signal</keyword>
<keyword evidence="3" id="KW-1003">Cell membrane</keyword>
<dbReference type="SMART" id="SM00365">
    <property type="entry name" value="LRR_SD22"/>
    <property type="match status" value="6"/>
</dbReference>
<dbReference type="SUPFAM" id="SSF52058">
    <property type="entry name" value="L domain-like"/>
    <property type="match status" value="2"/>
</dbReference>
<dbReference type="FunFam" id="3.80.10.10:FF:000383">
    <property type="entry name" value="Leucine-rich repeat receptor protein kinase EMS1"/>
    <property type="match status" value="1"/>
</dbReference>
<evidence type="ECO:0000256" key="6">
    <source>
        <dbReference type="ARBA" id="ARBA00022729"/>
    </source>
</evidence>
<dbReference type="GO" id="GO:0051707">
    <property type="term" value="P:response to other organism"/>
    <property type="evidence" value="ECO:0007669"/>
    <property type="project" value="UniProtKB-ARBA"/>
</dbReference>
<feature type="domain" description="Disease resistance R13L4/SHOC-2-like LRR" evidence="15">
    <location>
        <begin position="369"/>
        <end position="521"/>
    </location>
</feature>
<dbReference type="SUPFAM" id="SSF52047">
    <property type="entry name" value="RNI-like"/>
    <property type="match status" value="1"/>
</dbReference>
<proteinExistence type="inferred from homology"/>
<dbReference type="AlphaFoldDB" id="A0A5B7BRY8"/>
<keyword evidence="7" id="KW-0677">Repeat</keyword>
<comment type="similarity">
    <text evidence="2">Belongs to the RLP family.</text>
</comment>
<organism evidence="16">
    <name type="scientific">Davidia involucrata</name>
    <name type="common">Dove tree</name>
    <dbReference type="NCBI Taxonomy" id="16924"/>
    <lineage>
        <taxon>Eukaryota</taxon>
        <taxon>Viridiplantae</taxon>
        <taxon>Streptophyta</taxon>
        <taxon>Embryophyta</taxon>
        <taxon>Tracheophyta</taxon>
        <taxon>Spermatophyta</taxon>
        <taxon>Magnoliopsida</taxon>
        <taxon>eudicotyledons</taxon>
        <taxon>Gunneridae</taxon>
        <taxon>Pentapetalae</taxon>
        <taxon>asterids</taxon>
        <taxon>Cornales</taxon>
        <taxon>Nyssaceae</taxon>
        <taxon>Davidia</taxon>
    </lineage>
</organism>
<evidence type="ECO:0000256" key="7">
    <source>
        <dbReference type="ARBA" id="ARBA00022737"/>
    </source>
</evidence>
<dbReference type="InterPro" id="IPR046956">
    <property type="entry name" value="RLP23-like"/>
</dbReference>
<feature type="chain" id="PRO_5022951607" evidence="13">
    <location>
        <begin position="23"/>
        <end position="984"/>
    </location>
</feature>
<evidence type="ECO:0000256" key="4">
    <source>
        <dbReference type="ARBA" id="ARBA00022614"/>
    </source>
</evidence>
<evidence type="ECO:0000259" key="15">
    <source>
        <dbReference type="Pfam" id="PF23598"/>
    </source>
</evidence>
<dbReference type="InterPro" id="IPR032675">
    <property type="entry name" value="LRR_dom_sf"/>
</dbReference>
<dbReference type="FunFam" id="3.80.10.10:FF:000111">
    <property type="entry name" value="LRR receptor-like serine/threonine-protein kinase ERECTA"/>
    <property type="match status" value="1"/>
</dbReference>
<dbReference type="SMART" id="SM00369">
    <property type="entry name" value="LRR_TYP"/>
    <property type="match status" value="13"/>
</dbReference>
<dbReference type="Pfam" id="PF08263">
    <property type="entry name" value="LRRNT_2"/>
    <property type="match status" value="1"/>
</dbReference>
<dbReference type="InterPro" id="IPR003591">
    <property type="entry name" value="Leu-rich_rpt_typical-subtyp"/>
</dbReference>
<feature type="region of interest" description="Disordered" evidence="11">
    <location>
        <begin position="892"/>
        <end position="914"/>
    </location>
</feature>
<dbReference type="FunFam" id="3.80.10.10:FF:000095">
    <property type="entry name" value="LRR receptor-like serine/threonine-protein kinase GSO1"/>
    <property type="match status" value="1"/>
</dbReference>
<dbReference type="PROSITE" id="PS51257">
    <property type="entry name" value="PROKAR_LIPOPROTEIN"/>
    <property type="match status" value="1"/>
</dbReference>
<accession>A0A5B7BRY8</accession>
<feature type="transmembrane region" description="Helical" evidence="12">
    <location>
        <begin position="922"/>
        <end position="945"/>
    </location>
</feature>
<feature type="signal peptide" evidence="13">
    <location>
        <begin position="1"/>
        <end position="22"/>
    </location>
</feature>
<sequence length="984" mass="109574">MGKLFFAELLLLILFFTETTRSSLGGGSALGCIEGERQALLKFKQSLSDPSRSLSSWNSTTEDCCKWKGVRCNGITGHVVKLDLRNLDASGYSLLLEPIDEYAVSSTNNSMLEAPEVNSCLLELKYLNYLDLSGNNFENSPIPNFFGSMRRLRYLNLSSANFSGMVPHHLGNLSGLRVLDLRNPLRVDDLIWVSRLSSLQHLDMSGVDLSQAGNLMKVLNMLPSILELHLSSCRLDNIHLSHAYVNSTLPNLQNLDLSGNSFEGKFPTVLRNMTSLRDLDLSVNYFNYSVPLFLGNFKSLVHLNLGGNRFNHIEGGLSRILESLCDLKSLDMSSNLFQGDMLKRFQNLSGCVRYNLERLNLGGGGFGGCLPDWLGQLRHLKYLDLGFNRFYGPIPASLWSLTGLKELYLYVNQLNGTIPVSLGHLTELEVLYLTRNQLSGSIPVSLGQLSNLKKFDISFNLLEGVVSEAHFANLSMLKDMTTSSNFLTFKVRPDWIPPFQLKYLRMRSCKIGSQFPQWLQTQKEVVTLYLSNASISGTLPEWLPDMHMIRDLDLSDNLLSGPLPQNIGDMMPTLESLLLAGNLINGSIPNSLCRIKTLQALDLSKNRLSGYLPRCWKLLQELMVLRLASNRLTGVIPNSIGHLSSLQWLHLNNNNLYGELPLALRNCTALVVLDLGENGFSGNIPGWIGENLTFLQVLRLRKNMFNGSIPSQLCLLDYGLQIMDLADNDLTGTIPRCFGNLRGMVFKPYPGILLLEWDNENMMQVIKGRELEYTKTLVLVVNMDLSSNNLVGKIPAELTLLSGLIGLNLSHNHLTGSIPMKVGDMKSLESLDFSSNHLSGMIPQSISDLTSLSLLNLSYNNFSGRIPTGSQLQTLNDPSFYVGNPELCGDPLPKKCPGDESAQAPTTTSYEEKDEEDEAEKVWFYLVVMSGFATGLWGVVGVLLFKKSWRHAYFGFVDVTKDKILLAIAVRVAKLKMKRNHIEG</sequence>
<dbReference type="InterPro" id="IPR001611">
    <property type="entry name" value="Leu-rich_rpt"/>
</dbReference>
<evidence type="ECO:0000256" key="2">
    <source>
        <dbReference type="ARBA" id="ARBA00009592"/>
    </source>
</evidence>
<reference evidence="16" key="1">
    <citation type="submission" date="2019-08" db="EMBL/GenBank/DDBJ databases">
        <title>Reference gene set and small RNA set construction with multiple tissues from Davidia involucrata Baill.</title>
        <authorList>
            <person name="Yang H."/>
            <person name="Zhou C."/>
            <person name="Li G."/>
            <person name="Wang J."/>
            <person name="Gao P."/>
            <person name="Wang M."/>
            <person name="Wang R."/>
            <person name="Zhao Y."/>
        </authorList>
    </citation>
    <scope>NUCLEOTIDE SEQUENCE</scope>
    <source>
        <tissue evidence="16">Mixed with DoveR01_LX</tissue>
    </source>
</reference>
<keyword evidence="4" id="KW-0433">Leucine-rich repeat</keyword>
<feature type="domain" description="Leucine-rich repeat-containing N-terminal plant-type" evidence="14">
    <location>
        <begin position="35"/>
        <end position="73"/>
    </location>
</feature>
<feature type="domain" description="Disease resistance R13L4/SHOC-2-like LRR" evidence="15">
    <location>
        <begin position="123"/>
        <end position="353"/>
    </location>
</feature>
<evidence type="ECO:0000256" key="12">
    <source>
        <dbReference type="SAM" id="Phobius"/>
    </source>
</evidence>
<keyword evidence="5 12" id="KW-0812">Transmembrane</keyword>
<keyword evidence="8 12" id="KW-1133">Transmembrane helix</keyword>
<name>A0A5B7BRY8_DAVIN</name>
<evidence type="ECO:0000256" key="11">
    <source>
        <dbReference type="SAM" id="MobiDB-lite"/>
    </source>
</evidence>
<dbReference type="GO" id="GO:0006952">
    <property type="term" value="P:defense response"/>
    <property type="evidence" value="ECO:0007669"/>
    <property type="project" value="UniProtKB-ARBA"/>
</dbReference>
<protein>
    <submittedName>
        <fullName evidence="16">Putative Disease resistance family protein / LRR family protein</fullName>
    </submittedName>
</protein>
<dbReference type="Gene3D" id="3.80.10.10">
    <property type="entry name" value="Ribonuclease Inhibitor"/>
    <property type="match status" value="4"/>
</dbReference>
<evidence type="ECO:0000256" key="3">
    <source>
        <dbReference type="ARBA" id="ARBA00022475"/>
    </source>
</evidence>
<dbReference type="Pfam" id="PF23598">
    <property type="entry name" value="LRR_14"/>
    <property type="match status" value="2"/>
</dbReference>
<evidence type="ECO:0000313" key="16">
    <source>
        <dbReference type="EMBL" id="MPA71559.1"/>
    </source>
</evidence>
<evidence type="ECO:0000256" key="1">
    <source>
        <dbReference type="ARBA" id="ARBA00004251"/>
    </source>
</evidence>
<evidence type="ECO:0000256" key="10">
    <source>
        <dbReference type="ARBA" id="ARBA00023180"/>
    </source>
</evidence>
<dbReference type="EMBL" id="GHES01041000">
    <property type="protein sequence ID" value="MPA71559.1"/>
    <property type="molecule type" value="Transcribed_RNA"/>
</dbReference>
<dbReference type="InterPro" id="IPR055414">
    <property type="entry name" value="LRR_R13L4/SHOC2-like"/>
</dbReference>
<evidence type="ECO:0000256" key="5">
    <source>
        <dbReference type="ARBA" id="ARBA00022692"/>
    </source>
</evidence>
<dbReference type="InterPro" id="IPR013210">
    <property type="entry name" value="LRR_N_plant-typ"/>
</dbReference>
<evidence type="ECO:0000256" key="8">
    <source>
        <dbReference type="ARBA" id="ARBA00022989"/>
    </source>
</evidence>
<dbReference type="Pfam" id="PF13855">
    <property type="entry name" value="LRR_8"/>
    <property type="match status" value="2"/>
</dbReference>
<keyword evidence="10" id="KW-0325">Glycoprotein</keyword>